<accession>K0J470</accession>
<dbReference type="STRING" id="698758.AXY_18800"/>
<comment type="subcellular location">
    <subcellularLocation>
        <location evidence="4">Secreted</location>
    </subcellularLocation>
    <subcellularLocation>
        <location evidence="4">Bacterial flagellum</location>
    </subcellularLocation>
</comment>
<dbReference type="EMBL" id="AP012050">
    <property type="protein sequence ID" value="BAM48012.1"/>
    <property type="molecule type" value="Genomic_DNA"/>
</dbReference>
<dbReference type="InterPro" id="IPR042187">
    <property type="entry name" value="Flagellin_C_sub2"/>
</dbReference>
<dbReference type="Gene3D" id="1.20.1330.10">
    <property type="entry name" value="f41 fragment of flagellin, N-terminal domain"/>
    <property type="match status" value="1"/>
</dbReference>
<keyword evidence="7" id="KW-0966">Cell projection</keyword>
<name>K0J470_AMPXN</name>
<gene>
    <name evidence="7" type="ordered locus">AXY_18800</name>
</gene>
<evidence type="ECO:0000256" key="3">
    <source>
        <dbReference type="ARBA" id="ARBA00023143"/>
    </source>
</evidence>
<evidence type="ECO:0000259" key="5">
    <source>
        <dbReference type="Pfam" id="PF00669"/>
    </source>
</evidence>
<feature type="domain" description="Flagellin C-terminal" evidence="6">
    <location>
        <begin position="185"/>
        <end position="270"/>
    </location>
</feature>
<evidence type="ECO:0000256" key="4">
    <source>
        <dbReference type="RuleBase" id="RU362073"/>
    </source>
</evidence>
<comment type="function">
    <text evidence="4">Flagellin is the subunit protein which polymerizes to form the filaments of bacterial flagella.</text>
</comment>
<dbReference type="InterPro" id="IPR001029">
    <property type="entry name" value="Flagellin_N"/>
</dbReference>
<dbReference type="Proteomes" id="UP000006294">
    <property type="component" value="Chromosome"/>
</dbReference>
<dbReference type="Pfam" id="PF00700">
    <property type="entry name" value="Flagellin_C"/>
    <property type="match status" value="1"/>
</dbReference>
<dbReference type="AlphaFoldDB" id="K0J470"/>
<comment type="similarity">
    <text evidence="1 4">Belongs to the bacterial flagellin family.</text>
</comment>
<dbReference type="PANTHER" id="PTHR42792">
    <property type="entry name" value="FLAGELLIN"/>
    <property type="match status" value="1"/>
</dbReference>
<keyword evidence="7" id="KW-0282">Flagellum</keyword>
<dbReference type="KEGG" id="axl:AXY_18800"/>
<organism evidence="7 8">
    <name type="scientific">Amphibacillus xylanus (strain ATCC 51415 / DSM 6626 / JCM 7361 / LMG 17667 / NBRC 15112 / Ep01)</name>
    <dbReference type="NCBI Taxonomy" id="698758"/>
    <lineage>
        <taxon>Bacteria</taxon>
        <taxon>Bacillati</taxon>
        <taxon>Bacillota</taxon>
        <taxon>Bacilli</taxon>
        <taxon>Bacillales</taxon>
        <taxon>Bacillaceae</taxon>
        <taxon>Amphibacillus</taxon>
    </lineage>
</organism>
<proteinExistence type="inferred from homology"/>
<keyword evidence="3 4" id="KW-0975">Bacterial flagellum</keyword>
<dbReference type="PATRIC" id="fig|698758.3.peg.1882"/>
<dbReference type="PRINTS" id="PR00207">
    <property type="entry name" value="FLAGELLIN"/>
</dbReference>
<dbReference type="GO" id="GO:0005576">
    <property type="term" value="C:extracellular region"/>
    <property type="evidence" value="ECO:0007669"/>
    <property type="project" value="UniProtKB-SubCell"/>
</dbReference>
<dbReference type="SUPFAM" id="SSF64518">
    <property type="entry name" value="Phase 1 flagellin"/>
    <property type="match status" value="1"/>
</dbReference>
<evidence type="ECO:0000313" key="7">
    <source>
        <dbReference type="EMBL" id="BAM48012.1"/>
    </source>
</evidence>
<dbReference type="Gene3D" id="6.10.10.10">
    <property type="entry name" value="Flagellar export chaperone, C-terminal domain"/>
    <property type="match status" value="1"/>
</dbReference>
<dbReference type="GO" id="GO:0005198">
    <property type="term" value="F:structural molecule activity"/>
    <property type="evidence" value="ECO:0007669"/>
    <property type="project" value="UniProtKB-UniRule"/>
</dbReference>
<evidence type="ECO:0000313" key="8">
    <source>
        <dbReference type="Proteomes" id="UP000006294"/>
    </source>
</evidence>
<dbReference type="PANTHER" id="PTHR42792:SF2">
    <property type="entry name" value="FLAGELLIN"/>
    <property type="match status" value="1"/>
</dbReference>
<dbReference type="eggNOG" id="COG1344">
    <property type="taxonomic scope" value="Bacteria"/>
</dbReference>
<keyword evidence="7" id="KW-0969">Cilium</keyword>
<dbReference type="InterPro" id="IPR046358">
    <property type="entry name" value="Flagellin_C"/>
</dbReference>
<keyword evidence="8" id="KW-1185">Reference proteome</keyword>
<feature type="domain" description="Flagellin N-terminal" evidence="5">
    <location>
        <begin position="8"/>
        <end position="140"/>
    </location>
</feature>
<dbReference type="HOGENOM" id="CLU_011142_2_0_9"/>
<evidence type="ECO:0000256" key="1">
    <source>
        <dbReference type="ARBA" id="ARBA00005709"/>
    </source>
</evidence>
<dbReference type="Pfam" id="PF00669">
    <property type="entry name" value="Flagellin_N"/>
    <property type="match status" value="1"/>
</dbReference>
<sequence>MLRLGANIGAMFAIRQMNFHYSMTQRSIMRLSSGLRINGAADDAAGLAISEKMRAQIRGLNMAMRNAQDGISLLQTAEGALHESHAILQRMRELAVKAGNGTYSDDEVQAMQDEINQLRDELSRIGRDTEFNQKPLLDGSYQNQRIQIGANAGQHLEISINDMRAEALGVDQIDLTTEEGADQAIDILDDAINQVSRERSRLGATQNRLGHTINNLSTMSINLTEAESRIRDADIAKEMMEFTKHNILAQAAQMMVAQAMQQQYSVLQLLKVNQD</sequence>
<dbReference type="RefSeq" id="WP_015010599.1">
    <property type="nucleotide sequence ID" value="NC_018704.1"/>
</dbReference>
<dbReference type="InterPro" id="IPR001492">
    <property type="entry name" value="Flagellin"/>
</dbReference>
<reference evidence="7 8" key="1">
    <citation type="submission" date="2011-01" db="EMBL/GenBank/DDBJ databases">
        <title>Whole genome sequence of Amphibacillus xylinus NBRC 15112.</title>
        <authorList>
            <person name="Nakazawa H."/>
            <person name="Katano Y."/>
            <person name="Nakamura S."/>
            <person name="Sasagawa M."/>
            <person name="Fukada J."/>
            <person name="Arai T."/>
            <person name="Sasakura N."/>
            <person name="Mochizuki D."/>
            <person name="Hosoyama A."/>
            <person name="Harada K."/>
            <person name="Horikawa H."/>
            <person name="Kato Y."/>
            <person name="Harada T."/>
            <person name="Sasaki K."/>
            <person name="Sekiguchi M."/>
            <person name="Hodoyama M."/>
            <person name="Nishiko R."/>
            <person name="Narita H."/>
            <person name="Hanamaki A."/>
            <person name="Hata C."/>
            <person name="Konno Y."/>
            <person name="Niimura Y."/>
            <person name="Yamazaki S."/>
            <person name="Fujita N."/>
        </authorList>
    </citation>
    <scope>NUCLEOTIDE SEQUENCE [LARGE SCALE GENOMIC DNA]</scope>
    <source>
        <strain evidence="8">ATCC 51415 / DSM 6626 / JCM 7361 / LMG 17667 / NBRC 15112 / Ep01</strain>
    </source>
</reference>
<keyword evidence="4" id="KW-0964">Secreted</keyword>
<evidence type="ECO:0000256" key="2">
    <source>
        <dbReference type="ARBA" id="ARBA00020110"/>
    </source>
</evidence>
<protein>
    <recommendedName>
        <fullName evidence="2 4">Flagellin</fullName>
    </recommendedName>
</protein>
<dbReference type="GO" id="GO:0009288">
    <property type="term" value="C:bacterial-type flagellum"/>
    <property type="evidence" value="ECO:0007669"/>
    <property type="project" value="UniProtKB-SubCell"/>
</dbReference>
<evidence type="ECO:0000259" key="6">
    <source>
        <dbReference type="Pfam" id="PF00700"/>
    </source>
</evidence>